<evidence type="ECO:0000313" key="1">
    <source>
        <dbReference type="EnsemblMetazoa" id="Aqu2.1.20000_001"/>
    </source>
</evidence>
<dbReference type="GO" id="GO:0005634">
    <property type="term" value="C:nucleus"/>
    <property type="evidence" value="ECO:0007669"/>
    <property type="project" value="TreeGrafter"/>
</dbReference>
<dbReference type="eggNOG" id="ENOG502QPQ2">
    <property type="taxonomic scope" value="Eukaryota"/>
</dbReference>
<proteinExistence type="predicted"/>
<evidence type="ECO:0008006" key="3">
    <source>
        <dbReference type="Google" id="ProtNLM"/>
    </source>
</evidence>
<gene>
    <name evidence="1" type="primary">100639501</name>
</gene>
<reference evidence="2" key="1">
    <citation type="journal article" date="2010" name="Nature">
        <title>The Amphimedon queenslandica genome and the evolution of animal complexity.</title>
        <authorList>
            <person name="Srivastava M."/>
            <person name="Simakov O."/>
            <person name="Chapman J."/>
            <person name="Fahey B."/>
            <person name="Gauthier M.E."/>
            <person name="Mitros T."/>
            <person name="Richards G.S."/>
            <person name="Conaco C."/>
            <person name="Dacre M."/>
            <person name="Hellsten U."/>
            <person name="Larroux C."/>
            <person name="Putnam N.H."/>
            <person name="Stanke M."/>
            <person name="Adamska M."/>
            <person name="Darling A."/>
            <person name="Degnan S.M."/>
            <person name="Oakley T.H."/>
            <person name="Plachetzki D.C."/>
            <person name="Zhai Y."/>
            <person name="Adamski M."/>
            <person name="Calcino A."/>
            <person name="Cummins S.F."/>
            <person name="Goodstein D.M."/>
            <person name="Harris C."/>
            <person name="Jackson D.J."/>
            <person name="Leys S.P."/>
            <person name="Shu S."/>
            <person name="Woodcroft B.J."/>
            <person name="Vervoort M."/>
            <person name="Kosik K.S."/>
            <person name="Manning G."/>
            <person name="Degnan B.M."/>
            <person name="Rokhsar D.S."/>
        </authorList>
    </citation>
    <scope>NUCLEOTIDE SEQUENCE [LARGE SCALE GENOMIC DNA]</scope>
</reference>
<dbReference type="EnsemblMetazoa" id="XM_011408277.2">
    <property type="protein sequence ID" value="XP_011406579.1"/>
    <property type="gene ID" value="LOC100639501"/>
</dbReference>
<organism evidence="1">
    <name type="scientific">Amphimedon queenslandica</name>
    <name type="common">Sponge</name>
    <dbReference type="NCBI Taxonomy" id="400682"/>
    <lineage>
        <taxon>Eukaryota</taxon>
        <taxon>Metazoa</taxon>
        <taxon>Porifera</taxon>
        <taxon>Demospongiae</taxon>
        <taxon>Heteroscleromorpha</taxon>
        <taxon>Haplosclerida</taxon>
        <taxon>Niphatidae</taxon>
        <taxon>Amphimedon</taxon>
    </lineage>
</organism>
<dbReference type="KEGG" id="aqu:100639501"/>
<name>A0A1X7TX17_AMPQE</name>
<evidence type="ECO:0000313" key="2">
    <source>
        <dbReference type="Proteomes" id="UP000007879"/>
    </source>
</evidence>
<dbReference type="PANTHER" id="PTHR13223:SF2">
    <property type="entry name" value="ACIDIC FIBROBLAST GROWTH FACTOR INTRACELLULAR-BINDING PROTEIN"/>
    <property type="match status" value="1"/>
</dbReference>
<sequence length="379" mass="44642">MAARPFTISVMNPVDIDITVFSYWLNGYSPSDAAKERQKKEPKEFHCFFGLDYSQLLISETEEMYSLFRSIEPYLQSPPTFINQSVFQISPPIRYKLIELYYTFDETVVREFLGKKLSGKNRRDLDDVSEKTKVSLKSCKRQFDNIKQVLKVVDDYEGSLVENVKVHFHLPEELSQNYASIVFLCHNRFETGKKKLSHCSVGDFTKCANLMIERWSSGSLGSHRQVDDDLELDRYFLQELHDIKLNLIDRVWIEYHQKLVLRDLKRKHIPQWLMRSVESNFKHLSRTLTTIASSLIHNKDLKDYFIDIMEKVIEPLMQQKWSTEDIDVVLSSIAETFSDCETGHLKHYGRAKISLPRWSETYLRFLDVFKQCVLVLYHH</sequence>
<dbReference type="Proteomes" id="UP000007879">
    <property type="component" value="Unassembled WGS sequence"/>
</dbReference>
<dbReference type="InParanoid" id="A0A1X7TX17"/>
<protein>
    <recommendedName>
        <fullName evidence="3">Acidic fibroblast growth factor intracellular-binding protein</fullName>
    </recommendedName>
</protein>
<keyword evidence="2" id="KW-1185">Reference proteome</keyword>
<dbReference type="InterPro" id="IPR008614">
    <property type="entry name" value="FIBP"/>
</dbReference>
<reference evidence="1" key="2">
    <citation type="submission" date="2017-05" db="UniProtKB">
        <authorList>
            <consortium name="EnsemblMetazoa"/>
        </authorList>
    </citation>
    <scope>IDENTIFICATION</scope>
</reference>
<dbReference type="EnsemblMetazoa" id="Aqu2.1.20000_001">
    <property type="protein sequence ID" value="Aqu2.1.20000_001"/>
    <property type="gene ID" value="Aqu2.1.20000"/>
</dbReference>
<dbReference type="PANTHER" id="PTHR13223">
    <property type="entry name" value="ACIDIC FIBROBLAST GROWTH FACTOR INTRACELLULAR BINDING PROTEIN"/>
    <property type="match status" value="1"/>
</dbReference>
<accession>A0A1X7TX17</accession>
<dbReference type="STRING" id="400682.A0A1X7TX17"/>
<dbReference type="Pfam" id="PF05427">
    <property type="entry name" value="FIBP"/>
    <property type="match status" value="1"/>
</dbReference>
<dbReference type="AlphaFoldDB" id="A0A1X7TX17"/>
<dbReference type="OrthoDB" id="16955at2759"/>